<evidence type="ECO:0000313" key="3">
    <source>
        <dbReference type="Proteomes" id="UP000252255"/>
    </source>
</evidence>
<keyword evidence="1" id="KW-0175">Coiled coil</keyword>
<dbReference type="RefSeq" id="WP_143588746.1">
    <property type="nucleotide sequence ID" value="NZ_JPWI01000002.1"/>
</dbReference>
<comment type="caution">
    <text evidence="2">The sequence shown here is derived from an EMBL/GenBank/DDBJ whole genome shotgun (WGS) entry which is preliminary data.</text>
</comment>
<dbReference type="AlphaFoldDB" id="A0A367X235"/>
<name>A0A367X235_9PROT</name>
<accession>A0A367X235</accession>
<dbReference type="OrthoDB" id="7364797at2"/>
<organism evidence="2 3">
    <name type="scientific">Thalassospira profundimaris</name>
    <dbReference type="NCBI Taxonomy" id="502049"/>
    <lineage>
        <taxon>Bacteria</taxon>
        <taxon>Pseudomonadati</taxon>
        <taxon>Pseudomonadota</taxon>
        <taxon>Alphaproteobacteria</taxon>
        <taxon>Rhodospirillales</taxon>
        <taxon>Thalassospiraceae</taxon>
        <taxon>Thalassospira</taxon>
    </lineage>
</organism>
<protein>
    <submittedName>
        <fullName evidence="2">Uncharacterized protein</fullName>
    </submittedName>
</protein>
<gene>
    <name evidence="2" type="ORF">TH30_04535</name>
</gene>
<feature type="coiled-coil region" evidence="1">
    <location>
        <begin position="67"/>
        <end position="97"/>
    </location>
</feature>
<proteinExistence type="predicted"/>
<sequence>MSSTSVETAFMMAIDRLLARNVLKANSSDVSKISKSVVAREAGHSRTTLYKYPNVLARLKSLEATTKPSKQSKIVRLRQENARLEQESRMARDLMATMLLQMREMERQTDSGIRQAVRMTQAEGSDK</sequence>
<dbReference type="EMBL" id="JPWI01000002">
    <property type="protein sequence ID" value="RCK47735.1"/>
    <property type="molecule type" value="Genomic_DNA"/>
</dbReference>
<reference evidence="2 3" key="1">
    <citation type="submission" date="2014-07" db="EMBL/GenBank/DDBJ databases">
        <title>Draft genome sequence of Thalassospira profundimaris PR54-5.</title>
        <authorList>
            <person name="Lai Q."/>
            <person name="Shao Z."/>
        </authorList>
    </citation>
    <scope>NUCLEOTIDE SEQUENCE [LARGE SCALE GENOMIC DNA]</scope>
    <source>
        <strain evidence="2 3">PR54-5</strain>
    </source>
</reference>
<evidence type="ECO:0000313" key="2">
    <source>
        <dbReference type="EMBL" id="RCK47735.1"/>
    </source>
</evidence>
<evidence type="ECO:0000256" key="1">
    <source>
        <dbReference type="SAM" id="Coils"/>
    </source>
</evidence>
<dbReference type="Proteomes" id="UP000252255">
    <property type="component" value="Unassembled WGS sequence"/>
</dbReference>